<accession>A0AAJ1WWX6</accession>
<protein>
    <recommendedName>
        <fullName evidence="1">VapC45 PIN like domain-containing protein</fullName>
    </recommendedName>
</protein>
<evidence type="ECO:0000313" key="2">
    <source>
        <dbReference type="EMBL" id="MDQ0544782.1"/>
    </source>
</evidence>
<dbReference type="InterPro" id="IPR041375">
    <property type="entry name" value="VapC45_PIN-like"/>
</dbReference>
<dbReference type="Pfam" id="PF18478">
    <property type="entry name" value="PIN_10"/>
    <property type="match status" value="1"/>
</dbReference>
<gene>
    <name evidence="2" type="ORF">QO001_003718</name>
</gene>
<dbReference type="RefSeq" id="WP_007565372.1">
    <property type="nucleotide sequence ID" value="NZ_CP033231.1"/>
</dbReference>
<dbReference type="GeneID" id="90833517"/>
<reference evidence="2" key="1">
    <citation type="submission" date="2023-07" db="EMBL/GenBank/DDBJ databases">
        <title>Genomic Encyclopedia of Type Strains, Phase IV (KMG-IV): sequencing the most valuable type-strain genomes for metagenomic binning, comparative biology and taxonomic classification.</title>
        <authorList>
            <person name="Goeker M."/>
        </authorList>
    </citation>
    <scope>NUCLEOTIDE SEQUENCE</scope>
    <source>
        <strain evidence="2">DSM 19569</strain>
    </source>
</reference>
<feature type="domain" description="VapC45 PIN like" evidence="1">
    <location>
        <begin position="1"/>
        <end position="83"/>
    </location>
</feature>
<sequence>MKVVVDENLSPALARALAALFAGEHQILHIRERYGPGVTDLQWISELSREGGWVVISGDRRIRRNKAEFNAFRASRLTGFFLSAGLCKAPLVKQAERILALWSGIETFAERARPGSMFELPLTSTRIGTL</sequence>
<evidence type="ECO:0000259" key="1">
    <source>
        <dbReference type="Pfam" id="PF18478"/>
    </source>
</evidence>
<proteinExistence type="predicted"/>
<evidence type="ECO:0000313" key="3">
    <source>
        <dbReference type="Proteomes" id="UP001223420"/>
    </source>
</evidence>
<dbReference type="EMBL" id="JAUSWL010000006">
    <property type="protein sequence ID" value="MDQ0544782.1"/>
    <property type="molecule type" value="Genomic_DNA"/>
</dbReference>
<comment type="caution">
    <text evidence="2">The sequence shown here is derived from an EMBL/GenBank/DDBJ whole genome shotgun (WGS) entry which is preliminary data.</text>
</comment>
<dbReference type="Proteomes" id="UP001223420">
    <property type="component" value="Unassembled WGS sequence"/>
</dbReference>
<dbReference type="AlphaFoldDB" id="A0AAJ1WWX6"/>
<name>A0AAJ1WWX6_9HYPH</name>
<organism evidence="2 3">
    <name type="scientific">Methylobacterium brachiatum</name>
    <dbReference type="NCBI Taxonomy" id="269660"/>
    <lineage>
        <taxon>Bacteria</taxon>
        <taxon>Pseudomonadati</taxon>
        <taxon>Pseudomonadota</taxon>
        <taxon>Alphaproteobacteria</taxon>
        <taxon>Hyphomicrobiales</taxon>
        <taxon>Methylobacteriaceae</taxon>
        <taxon>Methylobacterium</taxon>
    </lineage>
</organism>